<feature type="domain" description="3'-5' exonuclease" evidence="1">
    <location>
        <begin position="420"/>
        <end position="639"/>
    </location>
</feature>
<evidence type="ECO:0000313" key="3">
    <source>
        <dbReference type="Proteomes" id="UP000095751"/>
    </source>
</evidence>
<proteinExistence type="predicted"/>
<organism evidence="2 3">
    <name type="scientific">Fragilariopsis cylindrus CCMP1102</name>
    <dbReference type="NCBI Taxonomy" id="635003"/>
    <lineage>
        <taxon>Eukaryota</taxon>
        <taxon>Sar</taxon>
        <taxon>Stramenopiles</taxon>
        <taxon>Ochrophyta</taxon>
        <taxon>Bacillariophyta</taxon>
        <taxon>Bacillariophyceae</taxon>
        <taxon>Bacillariophycidae</taxon>
        <taxon>Bacillariales</taxon>
        <taxon>Bacillariaceae</taxon>
        <taxon>Fragilariopsis</taxon>
    </lineage>
</organism>
<dbReference type="Proteomes" id="UP000095751">
    <property type="component" value="Unassembled WGS sequence"/>
</dbReference>
<dbReference type="InParanoid" id="A0A1E7FE12"/>
<dbReference type="InterPro" id="IPR052408">
    <property type="entry name" value="Exonuclease_MUT-7-like"/>
</dbReference>
<dbReference type="InterPro" id="IPR012337">
    <property type="entry name" value="RNaseH-like_sf"/>
</dbReference>
<evidence type="ECO:0000259" key="1">
    <source>
        <dbReference type="SMART" id="SM00474"/>
    </source>
</evidence>
<dbReference type="KEGG" id="fcy:FRACYDRAFT_238982"/>
<protein>
    <recommendedName>
        <fullName evidence="1">3'-5' exonuclease domain-containing protein</fullName>
    </recommendedName>
</protein>
<dbReference type="AlphaFoldDB" id="A0A1E7FE12"/>
<gene>
    <name evidence="2" type="ORF">FRACYDRAFT_238982</name>
</gene>
<dbReference type="Gene3D" id="3.30.420.10">
    <property type="entry name" value="Ribonuclease H-like superfamily/Ribonuclease H"/>
    <property type="match status" value="1"/>
</dbReference>
<dbReference type="EMBL" id="KV784358">
    <property type="protein sequence ID" value="OEU16389.1"/>
    <property type="molecule type" value="Genomic_DNA"/>
</dbReference>
<accession>A0A1E7FE12</accession>
<dbReference type="OrthoDB" id="10261556at2759"/>
<dbReference type="GO" id="GO:0006139">
    <property type="term" value="P:nucleobase-containing compound metabolic process"/>
    <property type="evidence" value="ECO:0007669"/>
    <property type="project" value="InterPro"/>
</dbReference>
<dbReference type="PANTHER" id="PTHR47765:SF2">
    <property type="entry name" value="EXONUCLEASE MUT-7 HOMOLOG"/>
    <property type="match status" value="1"/>
</dbReference>
<dbReference type="GO" id="GO:0008408">
    <property type="term" value="F:3'-5' exonuclease activity"/>
    <property type="evidence" value="ECO:0007669"/>
    <property type="project" value="InterPro"/>
</dbReference>
<dbReference type="PANTHER" id="PTHR47765">
    <property type="entry name" value="3'-5' EXONUCLEASE DOMAIN-CONTAINING PROTEIN"/>
    <property type="match status" value="1"/>
</dbReference>
<dbReference type="SUPFAM" id="SSF53098">
    <property type="entry name" value="Ribonuclease H-like"/>
    <property type="match status" value="1"/>
</dbReference>
<dbReference type="GO" id="GO:0003676">
    <property type="term" value="F:nucleic acid binding"/>
    <property type="evidence" value="ECO:0007669"/>
    <property type="project" value="InterPro"/>
</dbReference>
<keyword evidence="3" id="KW-1185">Reference proteome</keyword>
<name>A0A1E7FE12_9STRA</name>
<dbReference type="InterPro" id="IPR036397">
    <property type="entry name" value="RNaseH_sf"/>
</dbReference>
<evidence type="ECO:0000313" key="2">
    <source>
        <dbReference type="EMBL" id="OEU16389.1"/>
    </source>
</evidence>
<dbReference type="InterPro" id="IPR002562">
    <property type="entry name" value="3'-5'_exonuclease_dom"/>
</dbReference>
<reference evidence="2 3" key="1">
    <citation type="submission" date="2016-09" db="EMBL/GenBank/DDBJ databases">
        <title>Extensive genetic diversity and differential bi-allelic expression allows diatom success in the polar Southern Ocean.</title>
        <authorList>
            <consortium name="DOE Joint Genome Institute"/>
            <person name="Mock T."/>
            <person name="Otillar R.P."/>
            <person name="Strauss J."/>
            <person name="Dupont C."/>
            <person name="Frickenhaus S."/>
            <person name="Maumus F."/>
            <person name="Mcmullan M."/>
            <person name="Sanges R."/>
            <person name="Schmutz J."/>
            <person name="Toseland A."/>
            <person name="Valas R."/>
            <person name="Veluchamy A."/>
            <person name="Ward B.J."/>
            <person name="Allen A."/>
            <person name="Barry K."/>
            <person name="Falciatore A."/>
            <person name="Ferrante M."/>
            <person name="Fortunato A.E."/>
            <person name="Gloeckner G."/>
            <person name="Gruber A."/>
            <person name="Hipkin R."/>
            <person name="Janech M."/>
            <person name="Kroth P."/>
            <person name="Leese F."/>
            <person name="Lindquist E."/>
            <person name="Lyon B.R."/>
            <person name="Martin J."/>
            <person name="Mayer C."/>
            <person name="Parker M."/>
            <person name="Quesneville H."/>
            <person name="Raymond J."/>
            <person name="Uhlig C."/>
            <person name="Valentin K.U."/>
            <person name="Worden A.Z."/>
            <person name="Armbrust E.V."/>
            <person name="Bowler C."/>
            <person name="Green B."/>
            <person name="Moulton V."/>
            <person name="Van Oosterhout C."/>
            <person name="Grigoriev I."/>
        </authorList>
    </citation>
    <scope>NUCLEOTIDE SEQUENCE [LARGE SCALE GENOMIC DNA]</scope>
    <source>
        <strain evidence="2 3">CCMP1102</strain>
    </source>
</reference>
<sequence>MIRSLDHFVSVVDKLNEGDLVSDCFQIVSRGSNNLPSNENTEIKVFYEPNDMKIFIAMTQEKHRIDISKIHGFFSPAELLIPVPADMVQSLCGFPGETLPPIGQYFGSNVSSSTIILDKTLVRTCQENDLLLLGSAGHPYWRSLLSVDDLLSSLRNETDSEVRIEDIIMTDDENGNDEDDDNYMIGSPKFSNKISTEILFNKGTKLNPSGSLDQLSLKPYFPIDGPPLNIARLIARHKEISNPLSPVFVTVVGQIGKIITRNKKSLLCEFLPPSWGKRSNKNDDEENEIKNISHPWRSVTHNNRGMAVELVFGKALLKSLGNKRGENLIERIQEGQLFFIEAKTNPGQRESITKWVDNNCLELSLLDCQLLSGDDSGTILKENPVDSNSEISQRKKMGLSASSPTLTLDDVFNKSSISVFKYVDDLDSIADFSNDISQLILQSNNDNNPSSPSPLVGIDCEWQPREFMESKNQPQPVLLLQISIHALQTVFLLDLQALLRPLKHPNTSMNKLEREVSITLTKIMQSKRFIFVGYQISSDLRRMVSSYPHLTCFLEVHSVIEISSLIKRVLRISKQKKSRYITMSLASMTAHYLGMTLDKEHQLTDWSIRPLSSQQLEYAALDAACTPQLTERVLESIGANISMDQLQQVDQNTDTTFLPVIQRWDDDLSLIMEIFSYRFLLLPENTDEASISEMQARQIVGSSWVATSVWIAGEKPPPTFFRTTDDVMTNEEE</sequence>
<dbReference type="SMART" id="SM00474">
    <property type="entry name" value="35EXOc"/>
    <property type="match status" value="1"/>
</dbReference>
<dbReference type="Pfam" id="PF01612">
    <property type="entry name" value="DNA_pol_A_exo1"/>
    <property type="match status" value="1"/>
</dbReference>